<sequence>MDARSYKDIRAKSGNTYHTFVVPPKDASKATLLFVHGFPSTAHDWRNQVAFFLKAGYGIVAPDLLGHGGSAKPSGLQNYAPSKICADLVDILDQVKAVRAVAIGHDWGSIVTSRLASYYPQRFVAFAFLAGGYYPLLVGFDVGAALAFNKQNFQSELFGYWLFLAEDGAKNVVDAHLESMLSIWYTSDPTLWKTVLAPTGALKAWLQADKKAPLASFVTPEVRARSFSATEKARMLNEWRKTGLGTALNWYKVMATGLMSKDDEAVNKEKLALAHPVYFAACTRDYVCLAEPSAKIVQNFCPRATVEMFDTGHWVQLEAPDKLNRSLLAWLEKAVGK</sequence>
<dbReference type="Pfam" id="PF00561">
    <property type="entry name" value="Abhydrolase_1"/>
    <property type="match status" value="1"/>
</dbReference>
<keyword evidence="1" id="KW-1133">Transmembrane helix</keyword>
<keyword evidence="1" id="KW-0812">Transmembrane</keyword>
<comment type="caution">
    <text evidence="3">The sequence shown here is derived from an EMBL/GenBank/DDBJ whole genome shotgun (WGS) entry which is preliminary data.</text>
</comment>
<dbReference type="Gene3D" id="3.40.50.1820">
    <property type="entry name" value="alpha/beta hydrolase"/>
    <property type="match status" value="1"/>
</dbReference>
<accession>A0AAD7U2H9</accession>
<gene>
    <name evidence="3" type="ORF">ONZ51_g2356</name>
</gene>
<evidence type="ECO:0000313" key="4">
    <source>
        <dbReference type="Proteomes" id="UP001215151"/>
    </source>
</evidence>
<protein>
    <recommendedName>
        <fullName evidence="2">AB hydrolase-1 domain-containing protein</fullName>
    </recommendedName>
</protein>
<dbReference type="GO" id="GO:0046464">
    <property type="term" value="P:acylglycerol catabolic process"/>
    <property type="evidence" value="ECO:0007669"/>
    <property type="project" value="TreeGrafter"/>
</dbReference>
<dbReference type="InterPro" id="IPR000639">
    <property type="entry name" value="Epox_hydrolase-like"/>
</dbReference>
<proteinExistence type="predicted"/>
<dbReference type="PANTHER" id="PTHR43798:SF33">
    <property type="entry name" value="HYDROLASE, PUTATIVE (AFU_ORTHOLOGUE AFUA_2G14860)-RELATED"/>
    <property type="match status" value="1"/>
</dbReference>
<organism evidence="3 4">
    <name type="scientific">Trametes cubensis</name>
    <dbReference type="NCBI Taxonomy" id="1111947"/>
    <lineage>
        <taxon>Eukaryota</taxon>
        <taxon>Fungi</taxon>
        <taxon>Dikarya</taxon>
        <taxon>Basidiomycota</taxon>
        <taxon>Agaricomycotina</taxon>
        <taxon>Agaricomycetes</taxon>
        <taxon>Polyporales</taxon>
        <taxon>Polyporaceae</taxon>
        <taxon>Trametes</taxon>
    </lineage>
</organism>
<keyword evidence="1" id="KW-0472">Membrane</keyword>
<reference evidence="3" key="1">
    <citation type="submission" date="2022-11" db="EMBL/GenBank/DDBJ databases">
        <title>Genome Sequence of Cubamyces cubensis.</title>
        <authorList>
            <person name="Buettner E."/>
        </authorList>
    </citation>
    <scope>NUCLEOTIDE SEQUENCE</scope>
    <source>
        <strain evidence="3">MPL-01</strain>
    </source>
</reference>
<evidence type="ECO:0000256" key="1">
    <source>
        <dbReference type="SAM" id="Phobius"/>
    </source>
</evidence>
<dbReference type="PRINTS" id="PR00412">
    <property type="entry name" value="EPOXHYDRLASE"/>
</dbReference>
<feature type="transmembrane region" description="Helical" evidence="1">
    <location>
        <begin position="123"/>
        <end position="148"/>
    </location>
</feature>
<dbReference type="Proteomes" id="UP001215151">
    <property type="component" value="Unassembled WGS sequence"/>
</dbReference>
<dbReference type="PANTHER" id="PTHR43798">
    <property type="entry name" value="MONOACYLGLYCEROL LIPASE"/>
    <property type="match status" value="1"/>
</dbReference>
<evidence type="ECO:0000259" key="2">
    <source>
        <dbReference type="Pfam" id="PF00561"/>
    </source>
</evidence>
<dbReference type="GO" id="GO:0047372">
    <property type="term" value="F:monoacylglycerol lipase activity"/>
    <property type="evidence" value="ECO:0007669"/>
    <property type="project" value="TreeGrafter"/>
</dbReference>
<evidence type="ECO:0000313" key="3">
    <source>
        <dbReference type="EMBL" id="KAJ8494441.1"/>
    </source>
</evidence>
<dbReference type="InterPro" id="IPR050266">
    <property type="entry name" value="AB_hydrolase_sf"/>
</dbReference>
<dbReference type="SUPFAM" id="SSF53474">
    <property type="entry name" value="alpha/beta-Hydrolases"/>
    <property type="match status" value="1"/>
</dbReference>
<dbReference type="InterPro" id="IPR029058">
    <property type="entry name" value="AB_hydrolase_fold"/>
</dbReference>
<dbReference type="GO" id="GO:0016020">
    <property type="term" value="C:membrane"/>
    <property type="evidence" value="ECO:0007669"/>
    <property type="project" value="TreeGrafter"/>
</dbReference>
<dbReference type="InterPro" id="IPR000073">
    <property type="entry name" value="AB_hydrolase_1"/>
</dbReference>
<feature type="domain" description="AB hydrolase-1" evidence="2">
    <location>
        <begin position="31"/>
        <end position="320"/>
    </location>
</feature>
<name>A0AAD7U2H9_9APHY</name>
<dbReference type="EMBL" id="JAPEVG010000036">
    <property type="protein sequence ID" value="KAJ8494441.1"/>
    <property type="molecule type" value="Genomic_DNA"/>
</dbReference>
<keyword evidence="4" id="KW-1185">Reference proteome</keyword>
<dbReference type="AlphaFoldDB" id="A0AAD7U2H9"/>